<dbReference type="AlphaFoldDB" id="A0A833XIU1"/>
<reference evidence="1" key="2">
    <citation type="submission" date="2020-03" db="EMBL/GenBank/DDBJ databases">
        <title>Walnut 2.0.</title>
        <authorList>
            <person name="Marrano A."/>
            <person name="Britton M."/>
            <person name="Zimin A.V."/>
            <person name="Zaini P.A."/>
            <person name="Workman R."/>
            <person name="Puiu D."/>
            <person name="Bianco L."/>
            <person name="Allen B.J."/>
            <person name="Troggio M."/>
            <person name="Leslie C.A."/>
            <person name="Timp W."/>
            <person name="Dendekar A."/>
            <person name="Salzberg S.L."/>
            <person name="Neale D.B."/>
        </authorList>
    </citation>
    <scope>NUCLEOTIDE SEQUENCE</scope>
    <source>
        <tissue evidence="1">Leaves</tissue>
    </source>
</reference>
<accession>A0A833XIU1</accession>
<comment type="caution">
    <text evidence="1">The sequence shown here is derived from an EMBL/GenBank/DDBJ whole genome shotgun (WGS) entry which is preliminary data.</text>
</comment>
<dbReference type="EMBL" id="LIHL02000007">
    <property type="protein sequence ID" value="KAF5467218.1"/>
    <property type="molecule type" value="Genomic_DNA"/>
</dbReference>
<dbReference type="Gramene" id="Jr07_35810_p1">
    <property type="protein sequence ID" value="cds.Jr07_35810_p1"/>
    <property type="gene ID" value="Jr07_35810"/>
</dbReference>
<evidence type="ECO:0000313" key="1">
    <source>
        <dbReference type="EMBL" id="KAF5467218.1"/>
    </source>
</evidence>
<sequence length="117" mass="13256">MDGIWFLRNKIVHESINSTVENFVDNALKIFKDYRDAWGSKQMTSLLNWKAIPKDHYLLTFDVAARTRGSTTAAVCKSEGGALVFVFTSFIKSQNSNQESYQLVLTFVNNQSKVLSI</sequence>
<name>A0A833XIU1_JUGRE</name>
<evidence type="ECO:0000313" key="2">
    <source>
        <dbReference type="Proteomes" id="UP000619265"/>
    </source>
</evidence>
<proteinExistence type="predicted"/>
<gene>
    <name evidence="1" type="ORF">F2P56_017067</name>
</gene>
<reference evidence="1" key="1">
    <citation type="submission" date="2015-10" db="EMBL/GenBank/DDBJ databases">
        <authorList>
            <person name="Martinez-Garcia P.J."/>
            <person name="Crepeau M.W."/>
            <person name="Puiu D."/>
            <person name="Gonzalez-Ibeas D."/>
            <person name="Whalen J."/>
            <person name="Stevens K."/>
            <person name="Paul R."/>
            <person name="Butterfield T."/>
            <person name="Britton M."/>
            <person name="Reagan R."/>
            <person name="Chakraborty S."/>
            <person name="Walawage S.L."/>
            <person name="Vasquez-Gross H.A."/>
            <person name="Cardeno C."/>
            <person name="Famula R."/>
            <person name="Pratt K."/>
            <person name="Kuruganti S."/>
            <person name="Aradhya M.K."/>
            <person name="Leslie C.A."/>
            <person name="Dandekar A.M."/>
            <person name="Salzberg S.L."/>
            <person name="Wegrzyn J.L."/>
            <person name="Langley C.H."/>
            <person name="Neale D.B."/>
        </authorList>
    </citation>
    <scope>NUCLEOTIDE SEQUENCE</scope>
    <source>
        <tissue evidence="1">Leaves</tissue>
    </source>
</reference>
<protein>
    <submittedName>
        <fullName evidence="1">Uncharacterized protein</fullName>
    </submittedName>
</protein>
<organism evidence="1 2">
    <name type="scientific">Juglans regia</name>
    <name type="common">English walnut</name>
    <dbReference type="NCBI Taxonomy" id="51240"/>
    <lineage>
        <taxon>Eukaryota</taxon>
        <taxon>Viridiplantae</taxon>
        <taxon>Streptophyta</taxon>
        <taxon>Embryophyta</taxon>
        <taxon>Tracheophyta</taxon>
        <taxon>Spermatophyta</taxon>
        <taxon>Magnoliopsida</taxon>
        <taxon>eudicotyledons</taxon>
        <taxon>Gunneridae</taxon>
        <taxon>Pentapetalae</taxon>
        <taxon>rosids</taxon>
        <taxon>fabids</taxon>
        <taxon>Fagales</taxon>
        <taxon>Juglandaceae</taxon>
        <taxon>Juglans</taxon>
    </lineage>
</organism>
<dbReference type="Proteomes" id="UP000619265">
    <property type="component" value="Unassembled WGS sequence"/>
</dbReference>